<evidence type="ECO:0000256" key="3">
    <source>
        <dbReference type="SAM" id="MobiDB-lite"/>
    </source>
</evidence>
<dbReference type="PANTHER" id="PTHR43673">
    <property type="entry name" value="NAD(P)H NITROREDUCTASE YDGI-RELATED"/>
    <property type="match status" value="1"/>
</dbReference>
<dbReference type="PANTHER" id="PTHR43673:SF10">
    <property type="entry name" value="NADH DEHYDROGENASE_NAD(P)H NITROREDUCTASE XCC3605-RELATED"/>
    <property type="match status" value="1"/>
</dbReference>
<keyword evidence="6" id="KW-1185">Reference proteome</keyword>
<name>A0ABS2JH33_9ACTN</name>
<comment type="similarity">
    <text evidence="1">Belongs to the nitroreductase family.</text>
</comment>
<keyword evidence="2" id="KW-0560">Oxidoreductase</keyword>
<feature type="region of interest" description="Disordered" evidence="3">
    <location>
        <begin position="211"/>
        <end position="247"/>
    </location>
</feature>
<organism evidence="5 6">
    <name type="scientific">Micromonospora humidisoli</name>
    <dbReference type="NCBI Taxonomy" id="2807622"/>
    <lineage>
        <taxon>Bacteria</taxon>
        <taxon>Bacillati</taxon>
        <taxon>Actinomycetota</taxon>
        <taxon>Actinomycetes</taxon>
        <taxon>Micromonosporales</taxon>
        <taxon>Micromonosporaceae</taxon>
        <taxon>Micromonospora</taxon>
    </lineage>
</organism>
<dbReference type="EMBL" id="JAFEUO010000007">
    <property type="protein sequence ID" value="MBM7085827.1"/>
    <property type="molecule type" value="Genomic_DNA"/>
</dbReference>
<dbReference type="InterPro" id="IPR000415">
    <property type="entry name" value="Nitroreductase-like"/>
</dbReference>
<dbReference type="SUPFAM" id="SSF55469">
    <property type="entry name" value="FMN-dependent nitroreductase-like"/>
    <property type="match status" value="2"/>
</dbReference>
<evidence type="ECO:0000313" key="6">
    <source>
        <dbReference type="Proteomes" id="UP000809587"/>
    </source>
</evidence>
<protein>
    <submittedName>
        <fullName evidence="5">Nitroreductase family protein</fullName>
    </submittedName>
</protein>
<accession>A0ABS2JH33</accession>
<gene>
    <name evidence="5" type="ORF">JQN84_25200</name>
</gene>
<dbReference type="Proteomes" id="UP000809587">
    <property type="component" value="Unassembled WGS sequence"/>
</dbReference>
<evidence type="ECO:0000256" key="1">
    <source>
        <dbReference type="ARBA" id="ARBA00007118"/>
    </source>
</evidence>
<dbReference type="Pfam" id="PF00881">
    <property type="entry name" value="Nitroreductase"/>
    <property type="match status" value="2"/>
</dbReference>
<feature type="domain" description="Nitroreductase" evidence="4">
    <location>
        <begin position="266"/>
        <end position="453"/>
    </location>
</feature>
<evidence type="ECO:0000259" key="4">
    <source>
        <dbReference type="Pfam" id="PF00881"/>
    </source>
</evidence>
<evidence type="ECO:0000313" key="5">
    <source>
        <dbReference type="EMBL" id="MBM7085827.1"/>
    </source>
</evidence>
<feature type="domain" description="Nitroreductase" evidence="4">
    <location>
        <begin position="14"/>
        <end position="198"/>
    </location>
</feature>
<comment type="caution">
    <text evidence="5">The sequence shown here is derived from an EMBL/GenBank/DDBJ whole genome shotgun (WGS) entry which is preliminary data.</text>
</comment>
<dbReference type="Gene3D" id="3.40.109.10">
    <property type="entry name" value="NADH Oxidase"/>
    <property type="match status" value="2"/>
</dbReference>
<dbReference type="RefSeq" id="WP_204961031.1">
    <property type="nucleotide sequence ID" value="NZ_JAFEUO010000007.1"/>
</dbReference>
<dbReference type="CDD" id="cd02062">
    <property type="entry name" value="Nitro_FMN_reductase"/>
    <property type="match status" value="2"/>
</dbReference>
<evidence type="ECO:0000256" key="2">
    <source>
        <dbReference type="ARBA" id="ARBA00023002"/>
    </source>
</evidence>
<dbReference type="InterPro" id="IPR029479">
    <property type="entry name" value="Nitroreductase"/>
</dbReference>
<sequence length="485" mass="52295">MTLPFTDLNHVLTTTRSVRLRLDYDRPVPLDLVGECLQLAVQAPTGGGAEDWRWLVVGDPALKAELATLYHAAYRTHVHEPLHSAAGTGNDLVRGRLGGVDADGTVSARTARILAGAEHLAQHIGRAPYLVIPCATRPDPATGGPGTNSALYGSLYPAIWQFNLALRARGLGTVITTLHLHHAAAVAALLGIPDGAVQITHAACRVHPRHRLQGRRPPTRAQRQLPRPVGNPVALPGQARRPTHRRGAPMTGAVITDIDEVLTTTRAVRHRLDFDRPVGRAVVEECLRLAQQAPMGSNLEDWRIVAVDDPALRRKLSTLYTEIWHATVARPLADGEAATTTRLSPGVRADPQAQARQQRVLAAVKHLVDHLAQVPVLVVLCSTKPVPQRPVGGTASGYYGSIFPFAWSFQLALRSRGLGSVLATALAHRATRVREVLGLPDDWRPVTLVPVAYTRGLDFRPAARADLADVAFWNGPTEPAGSATR</sequence>
<proteinExistence type="inferred from homology"/>
<reference evidence="5 6" key="1">
    <citation type="submission" date="2021-02" db="EMBL/GenBank/DDBJ databases">
        <authorList>
            <person name="Lee D.-H."/>
        </authorList>
    </citation>
    <scope>NUCLEOTIDE SEQUENCE [LARGE SCALE GENOMIC DNA]</scope>
    <source>
        <strain evidence="5 6">MMS20-R2-29</strain>
    </source>
</reference>